<dbReference type="Pfam" id="PF13855">
    <property type="entry name" value="LRR_8"/>
    <property type="match status" value="1"/>
</dbReference>
<reference evidence="7" key="1">
    <citation type="submission" date="2021-12" db="EMBL/GenBank/DDBJ databases">
        <authorList>
            <person name="King R."/>
        </authorList>
    </citation>
    <scope>NUCLEOTIDE SEQUENCE</scope>
</reference>
<proteinExistence type="predicted"/>
<gene>
    <name evidence="7" type="ORF">CHILSU_LOCUS7826</name>
</gene>
<evidence type="ECO:0000259" key="6">
    <source>
        <dbReference type="SMART" id="SM00082"/>
    </source>
</evidence>
<keyword evidence="1" id="KW-0433">Leucine-rich repeat</keyword>
<keyword evidence="4" id="KW-0812">Transmembrane</keyword>
<evidence type="ECO:0000256" key="2">
    <source>
        <dbReference type="ARBA" id="ARBA00022729"/>
    </source>
</evidence>
<dbReference type="InterPro" id="IPR032675">
    <property type="entry name" value="LRR_dom_sf"/>
</dbReference>
<keyword evidence="4" id="KW-1133">Transmembrane helix</keyword>
<dbReference type="InterPro" id="IPR050328">
    <property type="entry name" value="Dev_Immune_Receptor"/>
</dbReference>
<evidence type="ECO:0000313" key="7">
    <source>
        <dbReference type="EMBL" id="CAH0404485.1"/>
    </source>
</evidence>
<evidence type="ECO:0000256" key="5">
    <source>
        <dbReference type="SAM" id="SignalP"/>
    </source>
</evidence>
<feature type="signal peptide" evidence="5">
    <location>
        <begin position="1"/>
        <end position="20"/>
    </location>
</feature>
<dbReference type="SMART" id="SM00369">
    <property type="entry name" value="LRR_TYP"/>
    <property type="match status" value="4"/>
</dbReference>
<protein>
    <recommendedName>
        <fullName evidence="6">LRRCT domain-containing protein</fullName>
    </recommendedName>
</protein>
<accession>A0ABN8B7R1</accession>
<evidence type="ECO:0000256" key="1">
    <source>
        <dbReference type="ARBA" id="ARBA00022614"/>
    </source>
</evidence>
<dbReference type="Gene3D" id="3.80.10.10">
    <property type="entry name" value="Ribonuclease Inhibitor"/>
    <property type="match status" value="2"/>
</dbReference>
<name>A0ABN8B7R1_CHISP</name>
<keyword evidence="2 5" id="KW-0732">Signal</keyword>
<keyword evidence="3" id="KW-0677">Repeat</keyword>
<dbReference type="PROSITE" id="PS51450">
    <property type="entry name" value="LRR"/>
    <property type="match status" value="1"/>
</dbReference>
<keyword evidence="4" id="KW-0472">Membrane</keyword>
<evidence type="ECO:0000313" key="8">
    <source>
        <dbReference type="Proteomes" id="UP001153292"/>
    </source>
</evidence>
<dbReference type="SMART" id="SM00082">
    <property type="entry name" value="LRRCT"/>
    <property type="match status" value="1"/>
</dbReference>
<dbReference type="EMBL" id="OU963922">
    <property type="protein sequence ID" value="CAH0404485.1"/>
    <property type="molecule type" value="Genomic_DNA"/>
</dbReference>
<feature type="transmembrane region" description="Helical" evidence="4">
    <location>
        <begin position="428"/>
        <end position="450"/>
    </location>
</feature>
<evidence type="ECO:0000256" key="3">
    <source>
        <dbReference type="ARBA" id="ARBA00022737"/>
    </source>
</evidence>
<evidence type="ECO:0000256" key="4">
    <source>
        <dbReference type="SAM" id="Phobius"/>
    </source>
</evidence>
<feature type="domain" description="LRRCT" evidence="6">
    <location>
        <begin position="363"/>
        <end position="419"/>
    </location>
</feature>
<keyword evidence="8" id="KW-1185">Reference proteome</keyword>
<dbReference type="PANTHER" id="PTHR24373:SF275">
    <property type="entry name" value="TIR DOMAIN-CONTAINING PROTEIN"/>
    <property type="match status" value="1"/>
</dbReference>
<dbReference type="InterPro" id="IPR003591">
    <property type="entry name" value="Leu-rich_rpt_typical-subtyp"/>
</dbReference>
<dbReference type="Proteomes" id="UP001153292">
    <property type="component" value="Chromosome 29"/>
</dbReference>
<sequence>MASKVILFFIIAVVTECASSLEDDTPTDVVNITAVDEQPDICSKCICKNGKVDCSSQGLTKFFPQHKWAALKDFKPTIVDLSNNSFENITVMAELPIKVLNLSRCGIEVIQYAAFRPLRKMRVLDLSHNNLRYTPELINIDVLNLAYNDLRSFSNVYDIKTEQLTELDLSGNDMATTEFAIPYLGWGRTLKILRLRSCKLTEIRSIFLEHFTNLEYLDISDNLLTRVPKELNLVEKLLYLNINQNPIRELNINTQYASYWSPWGRPPRLLRLKELHICNMPVLTEIGPGALGYVENLEKLHLSFNPQLRHISPTALTRPAKKWEGYEWPMVKELYMKSNALSEVNPQLLSRWDLLTAIDVSGNPFRCDCDTQWMVDVLVPLIDKLKSNASEAMVCSEPEQMRGFTMRYVREVNRTMRCVYASNKNGAFVIKSLNGVLLAVPIMAAVILLLKRGSLALKRATNSDK</sequence>
<dbReference type="InterPro" id="IPR001611">
    <property type="entry name" value="Leu-rich_rpt"/>
</dbReference>
<dbReference type="SUPFAM" id="SSF52058">
    <property type="entry name" value="L domain-like"/>
    <property type="match status" value="1"/>
</dbReference>
<dbReference type="InterPro" id="IPR000483">
    <property type="entry name" value="Cys-rich_flank_reg_C"/>
</dbReference>
<dbReference type="PANTHER" id="PTHR24373">
    <property type="entry name" value="SLIT RELATED LEUCINE-RICH REPEAT NEURONAL PROTEIN"/>
    <property type="match status" value="1"/>
</dbReference>
<organism evidence="7 8">
    <name type="scientific">Chilo suppressalis</name>
    <name type="common">Asiatic rice borer moth</name>
    <dbReference type="NCBI Taxonomy" id="168631"/>
    <lineage>
        <taxon>Eukaryota</taxon>
        <taxon>Metazoa</taxon>
        <taxon>Ecdysozoa</taxon>
        <taxon>Arthropoda</taxon>
        <taxon>Hexapoda</taxon>
        <taxon>Insecta</taxon>
        <taxon>Pterygota</taxon>
        <taxon>Neoptera</taxon>
        <taxon>Endopterygota</taxon>
        <taxon>Lepidoptera</taxon>
        <taxon>Glossata</taxon>
        <taxon>Ditrysia</taxon>
        <taxon>Pyraloidea</taxon>
        <taxon>Crambidae</taxon>
        <taxon>Crambinae</taxon>
        <taxon>Chilo</taxon>
    </lineage>
</organism>
<feature type="chain" id="PRO_5047002840" description="LRRCT domain-containing protein" evidence="5">
    <location>
        <begin position="21"/>
        <end position="465"/>
    </location>
</feature>